<dbReference type="PANTHER" id="PTHR45617">
    <property type="entry name" value="LEUCINE RICH REPEAT FAMILY PROTEIN"/>
    <property type="match status" value="1"/>
</dbReference>
<keyword evidence="2" id="KW-0677">Repeat</keyword>
<dbReference type="InterPro" id="IPR001611">
    <property type="entry name" value="Leu-rich_rpt"/>
</dbReference>
<comment type="caution">
    <text evidence="4">The sequence shown here is derived from an EMBL/GenBank/DDBJ whole genome shotgun (WGS) entry which is preliminary data.</text>
</comment>
<evidence type="ECO:0000256" key="1">
    <source>
        <dbReference type="ARBA" id="ARBA00022614"/>
    </source>
</evidence>
<evidence type="ECO:0000313" key="4">
    <source>
        <dbReference type="EMBL" id="KAJ3587630.1"/>
    </source>
</evidence>
<keyword evidence="5" id="KW-1185">Reference proteome</keyword>
<dbReference type="Proteomes" id="UP001148018">
    <property type="component" value="Unassembled WGS sequence"/>
</dbReference>
<reference evidence="4" key="1">
    <citation type="submission" date="2022-07" db="EMBL/GenBank/DDBJ databases">
        <title>Chromosome-level genome of Muraenolepis orangiensis.</title>
        <authorList>
            <person name="Kim J."/>
        </authorList>
    </citation>
    <scope>NUCLEOTIDE SEQUENCE</scope>
    <source>
        <strain evidence="4">KU_S4_2022</strain>
        <tissue evidence="4">Muscle</tissue>
    </source>
</reference>
<dbReference type="OrthoDB" id="8195690at2759"/>
<keyword evidence="3" id="KW-1133">Transmembrane helix</keyword>
<dbReference type="Pfam" id="PF13855">
    <property type="entry name" value="LRR_8"/>
    <property type="match status" value="2"/>
</dbReference>
<keyword evidence="1" id="KW-0433">Leucine-rich repeat</keyword>
<dbReference type="PANTHER" id="PTHR45617:SF181">
    <property type="entry name" value="LP04042P"/>
    <property type="match status" value="1"/>
</dbReference>
<proteinExistence type="predicted"/>
<dbReference type="InterPro" id="IPR003591">
    <property type="entry name" value="Leu-rich_rpt_typical-subtyp"/>
</dbReference>
<dbReference type="Gene3D" id="3.80.10.10">
    <property type="entry name" value="Ribonuclease Inhibitor"/>
    <property type="match status" value="3"/>
</dbReference>
<feature type="transmembrane region" description="Helical" evidence="3">
    <location>
        <begin position="455"/>
        <end position="476"/>
    </location>
</feature>
<evidence type="ECO:0000313" key="5">
    <source>
        <dbReference type="Proteomes" id="UP001148018"/>
    </source>
</evidence>
<sequence length="477" mass="52335">MWRGSVDGVMKGNGQEGYVTDYGDGVILDTGQQPWHRHDLYPVPLEMDMKLRRLDLSNSFIRQLHTLGLPHLQQLDLSYNQLDLISEGAFKNLARLEALNLSRNALSDNVGRSGRALRSVGGLRTLDISLNRLNDTAMELCLRNKFSLHHLDLTGNAVTALTRNTFKECPRLKTVLMANNLIRDIERGTFEALRQLDTLNLAENHLASICDFRLHQASPKLETLNLQANAVKPCPPGEGLGRNRSPQHAPRRHNMSCVAFGQIKTLKRLNLEDNGIQMLYANTFGKITLAHLSLARNRHLVLQAGALQGVQGSLQSLSLSQTNMTSRGLSLPCMPALSHLNISNNLLDALPSSLSCSPLRVLDVSNNALTSMNRSVVEAMSSHLDAVYVSGNRFDCCDAAWLAVLNESGGKVLDFGQAKCTARGVSASLADYAESPSRYCSFQTTVPGLTFGQKVIVVIFVMTIVSMLVAFTRIGCT</sequence>
<organism evidence="4 5">
    <name type="scientific">Muraenolepis orangiensis</name>
    <name type="common">Patagonian moray cod</name>
    <dbReference type="NCBI Taxonomy" id="630683"/>
    <lineage>
        <taxon>Eukaryota</taxon>
        <taxon>Metazoa</taxon>
        <taxon>Chordata</taxon>
        <taxon>Craniata</taxon>
        <taxon>Vertebrata</taxon>
        <taxon>Euteleostomi</taxon>
        <taxon>Actinopterygii</taxon>
        <taxon>Neopterygii</taxon>
        <taxon>Teleostei</taxon>
        <taxon>Neoteleostei</taxon>
        <taxon>Acanthomorphata</taxon>
        <taxon>Zeiogadaria</taxon>
        <taxon>Gadariae</taxon>
        <taxon>Gadiformes</taxon>
        <taxon>Muraenolepidoidei</taxon>
        <taxon>Muraenolepididae</taxon>
        <taxon>Muraenolepis</taxon>
    </lineage>
</organism>
<dbReference type="InterPro" id="IPR032675">
    <property type="entry name" value="LRR_dom_sf"/>
</dbReference>
<dbReference type="SUPFAM" id="SSF52075">
    <property type="entry name" value="Outer arm dynein light chain 1"/>
    <property type="match status" value="1"/>
</dbReference>
<dbReference type="AlphaFoldDB" id="A0A9Q0DII2"/>
<keyword evidence="3" id="KW-0472">Membrane</keyword>
<dbReference type="SUPFAM" id="SSF52058">
    <property type="entry name" value="L domain-like"/>
    <property type="match status" value="1"/>
</dbReference>
<dbReference type="SMART" id="SM00369">
    <property type="entry name" value="LRR_TYP"/>
    <property type="match status" value="8"/>
</dbReference>
<dbReference type="EMBL" id="JANIIK010000116">
    <property type="protein sequence ID" value="KAJ3587630.1"/>
    <property type="molecule type" value="Genomic_DNA"/>
</dbReference>
<protein>
    <submittedName>
        <fullName evidence="4">Uncharacterized protein</fullName>
    </submittedName>
</protein>
<dbReference type="PROSITE" id="PS51450">
    <property type="entry name" value="LRR"/>
    <property type="match status" value="2"/>
</dbReference>
<dbReference type="PRINTS" id="PR00019">
    <property type="entry name" value="LEURICHRPT"/>
</dbReference>
<keyword evidence="3" id="KW-0812">Transmembrane</keyword>
<gene>
    <name evidence="4" type="ORF">NHX12_011227</name>
</gene>
<evidence type="ECO:0000256" key="2">
    <source>
        <dbReference type="ARBA" id="ARBA00022737"/>
    </source>
</evidence>
<evidence type="ECO:0000256" key="3">
    <source>
        <dbReference type="SAM" id="Phobius"/>
    </source>
</evidence>
<accession>A0A9Q0DII2</accession>
<name>A0A9Q0DII2_9TELE</name>